<gene>
    <name evidence="1" type="primary">gatC</name>
    <name evidence="3" type="ORF">DI525_06785</name>
</gene>
<dbReference type="GO" id="GO:0006412">
    <property type="term" value="P:translation"/>
    <property type="evidence" value="ECO:0007669"/>
    <property type="project" value="UniProtKB-UniRule"/>
</dbReference>
<dbReference type="PANTHER" id="PTHR15004">
    <property type="entry name" value="GLUTAMYL-TRNA(GLN) AMIDOTRANSFERASE SUBUNIT C, MITOCHONDRIAL"/>
    <property type="match status" value="1"/>
</dbReference>
<evidence type="ECO:0000256" key="2">
    <source>
        <dbReference type="SAM" id="MobiDB-lite"/>
    </source>
</evidence>
<dbReference type="PANTHER" id="PTHR15004:SF0">
    <property type="entry name" value="GLUTAMYL-TRNA(GLN) AMIDOTRANSFERASE SUBUNIT C, MITOCHONDRIAL"/>
    <property type="match status" value="1"/>
</dbReference>
<keyword evidence="1" id="KW-0067">ATP-binding</keyword>
<proteinExistence type="inferred from homology"/>
<protein>
    <recommendedName>
        <fullName evidence="1">Aspartyl/glutamyl-tRNA(Asn/Gln) amidotransferase subunit C</fullName>
        <shortName evidence="1">Asp/Glu-ADT subunit C</shortName>
        <ecNumber evidence="1">6.3.5.-</ecNumber>
    </recommendedName>
</protein>
<dbReference type="GO" id="GO:0006450">
    <property type="term" value="P:regulation of translational fidelity"/>
    <property type="evidence" value="ECO:0007669"/>
    <property type="project" value="InterPro"/>
</dbReference>
<evidence type="ECO:0000313" key="4">
    <source>
        <dbReference type="Proteomes" id="UP000249432"/>
    </source>
</evidence>
<dbReference type="GO" id="GO:0050566">
    <property type="term" value="F:asparaginyl-tRNA synthase (glutamine-hydrolyzing) activity"/>
    <property type="evidence" value="ECO:0007669"/>
    <property type="project" value="RHEA"/>
</dbReference>
<dbReference type="GO" id="GO:0050567">
    <property type="term" value="F:glutaminyl-tRNA synthase (glutamine-hydrolyzing) activity"/>
    <property type="evidence" value="ECO:0007669"/>
    <property type="project" value="UniProtKB-UniRule"/>
</dbReference>
<keyword evidence="3" id="KW-0808">Transferase</keyword>
<evidence type="ECO:0000313" key="3">
    <source>
        <dbReference type="EMBL" id="PZR04460.1"/>
    </source>
</evidence>
<keyword evidence="1" id="KW-0648">Protein biosynthesis</keyword>
<dbReference type="HAMAP" id="MF_00122">
    <property type="entry name" value="GatC"/>
    <property type="match status" value="1"/>
</dbReference>
<comment type="function">
    <text evidence="1">Allows the formation of correctly charged Asn-tRNA(Asn) or Gln-tRNA(Gln) through the transamidation of misacylated Asp-tRNA(Asn) or Glu-tRNA(Gln) in organisms which lack either or both of asparaginyl-tRNA or glutaminyl-tRNA synthetases. The reaction takes place in the presence of glutamine and ATP through an activated phospho-Asp-tRNA(Asn) or phospho-Glu-tRNA(Gln).</text>
</comment>
<comment type="subunit">
    <text evidence="1">Heterotrimer of A, B and C subunits.</text>
</comment>
<comment type="similarity">
    <text evidence="1">Belongs to the GatC family.</text>
</comment>
<sequence length="97" mass="10792">MSSISRDEVAHLARLSRLSLTDDELNEFADQIDGIIEHVQKVSNVDTEGVEPMSHPSDLAGVMREDEVHPTLTAEQVLDQAPASQRDRFEVPRILGE</sequence>
<comment type="catalytic activity">
    <reaction evidence="1">
        <text>L-aspartyl-tRNA(Asn) + L-glutamine + ATP + H2O = L-asparaginyl-tRNA(Asn) + L-glutamate + ADP + phosphate + 2 H(+)</text>
        <dbReference type="Rhea" id="RHEA:14513"/>
        <dbReference type="Rhea" id="RHEA-COMP:9674"/>
        <dbReference type="Rhea" id="RHEA-COMP:9677"/>
        <dbReference type="ChEBI" id="CHEBI:15377"/>
        <dbReference type="ChEBI" id="CHEBI:15378"/>
        <dbReference type="ChEBI" id="CHEBI:29985"/>
        <dbReference type="ChEBI" id="CHEBI:30616"/>
        <dbReference type="ChEBI" id="CHEBI:43474"/>
        <dbReference type="ChEBI" id="CHEBI:58359"/>
        <dbReference type="ChEBI" id="CHEBI:78515"/>
        <dbReference type="ChEBI" id="CHEBI:78516"/>
        <dbReference type="ChEBI" id="CHEBI:456216"/>
    </reaction>
</comment>
<dbReference type="Proteomes" id="UP000249432">
    <property type="component" value="Unassembled WGS sequence"/>
</dbReference>
<dbReference type="Pfam" id="PF02686">
    <property type="entry name" value="GatC"/>
    <property type="match status" value="1"/>
</dbReference>
<dbReference type="InterPro" id="IPR003837">
    <property type="entry name" value="GatC"/>
</dbReference>
<feature type="compositionally biased region" description="Basic and acidic residues" evidence="2">
    <location>
        <begin position="85"/>
        <end position="97"/>
    </location>
</feature>
<comment type="catalytic activity">
    <reaction evidence="1">
        <text>L-glutamyl-tRNA(Gln) + L-glutamine + ATP + H2O = L-glutaminyl-tRNA(Gln) + L-glutamate + ADP + phosphate + H(+)</text>
        <dbReference type="Rhea" id="RHEA:17521"/>
        <dbReference type="Rhea" id="RHEA-COMP:9681"/>
        <dbReference type="Rhea" id="RHEA-COMP:9684"/>
        <dbReference type="ChEBI" id="CHEBI:15377"/>
        <dbReference type="ChEBI" id="CHEBI:15378"/>
        <dbReference type="ChEBI" id="CHEBI:29985"/>
        <dbReference type="ChEBI" id="CHEBI:30616"/>
        <dbReference type="ChEBI" id="CHEBI:43474"/>
        <dbReference type="ChEBI" id="CHEBI:58359"/>
        <dbReference type="ChEBI" id="CHEBI:78520"/>
        <dbReference type="ChEBI" id="CHEBI:78521"/>
        <dbReference type="ChEBI" id="CHEBI:456216"/>
    </reaction>
</comment>
<dbReference type="GO" id="GO:0070681">
    <property type="term" value="P:glutaminyl-tRNAGln biosynthesis via transamidation"/>
    <property type="evidence" value="ECO:0007669"/>
    <property type="project" value="TreeGrafter"/>
</dbReference>
<comment type="caution">
    <text evidence="3">The sequence shown here is derived from an EMBL/GenBank/DDBJ whole genome shotgun (WGS) entry which is preliminary data.</text>
</comment>
<dbReference type="NCBIfam" id="TIGR00135">
    <property type="entry name" value="gatC"/>
    <property type="match status" value="1"/>
</dbReference>
<dbReference type="SUPFAM" id="SSF141000">
    <property type="entry name" value="Glu-tRNAGln amidotransferase C subunit"/>
    <property type="match status" value="1"/>
</dbReference>
<dbReference type="EMBL" id="QFRA01000016">
    <property type="protein sequence ID" value="PZR04460.1"/>
    <property type="molecule type" value="Genomic_DNA"/>
</dbReference>
<dbReference type="InterPro" id="IPR036113">
    <property type="entry name" value="Asp/Glu-ADT_sf_sub_c"/>
</dbReference>
<dbReference type="AlphaFoldDB" id="A0A2W5SPA1"/>
<feature type="region of interest" description="Disordered" evidence="2">
    <location>
        <begin position="78"/>
        <end position="97"/>
    </location>
</feature>
<accession>A0A2W5SPA1</accession>
<keyword evidence="1" id="KW-0436">Ligase</keyword>
<name>A0A2W5SPA1_9CORY</name>
<dbReference type="EC" id="6.3.5.-" evidence="1"/>
<dbReference type="RefSeq" id="WP_303735001.1">
    <property type="nucleotide sequence ID" value="NZ_CAKZHK010000009.1"/>
</dbReference>
<evidence type="ECO:0000256" key="1">
    <source>
        <dbReference type="HAMAP-Rule" id="MF_00122"/>
    </source>
</evidence>
<organism evidence="3 4">
    <name type="scientific">Corynebacterium kroppenstedtii</name>
    <dbReference type="NCBI Taxonomy" id="161879"/>
    <lineage>
        <taxon>Bacteria</taxon>
        <taxon>Bacillati</taxon>
        <taxon>Actinomycetota</taxon>
        <taxon>Actinomycetes</taxon>
        <taxon>Mycobacteriales</taxon>
        <taxon>Corynebacteriaceae</taxon>
        <taxon>Corynebacterium</taxon>
    </lineage>
</organism>
<dbReference type="Gene3D" id="1.10.20.60">
    <property type="entry name" value="Glu-tRNAGln amidotransferase C subunit, N-terminal domain"/>
    <property type="match status" value="1"/>
</dbReference>
<keyword evidence="1" id="KW-0547">Nucleotide-binding</keyword>
<dbReference type="GO" id="GO:0005524">
    <property type="term" value="F:ATP binding"/>
    <property type="evidence" value="ECO:0007669"/>
    <property type="project" value="UniProtKB-KW"/>
</dbReference>
<dbReference type="GO" id="GO:0016740">
    <property type="term" value="F:transferase activity"/>
    <property type="evidence" value="ECO:0007669"/>
    <property type="project" value="UniProtKB-KW"/>
</dbReference>
<reference evidence="3 4" key="1">
    <citation type="submission" date="2017-08" db="EMBL/GenBank/DDBJ databases">
        <title>Infants hospitalized years apart are colonized by the same room-sourced microbial strains.</title>
        <authorList>
            <person name="Brooks B."/>
            <person name="Olm M.R."/>
            <person name="Firek B.A."/>
            <person name="Baker R."/>
            <person name="Thomas B.C."/>
            <person name="Morowitz M.J."/>
            <person name="Banfield J.F."/>
        </authorList>
    </citation>
    <scope>NUCLEOTIDE SEQUENCE [LARGE SCALE GENOMIC DNA]</scope>
    <source>
        <strain evidence="3">S2_003_000_R1_3</strain>
    </source>
</reference>